<dbReference type="Gene3D" id="3.90.180.10">
    <property type="entry name" value="Medium-chain alcohol dehydrogenases, catalytic domain"/>
    <property type="match status" value="1"/>
</dbReference>
<name>A0A8H3S8B8_9EURO</name>
<dbReference type="SUPFAM" id="SSF51735">
    <property type="entry name" value="NAD(P)-binding Rossmann-fold domains"/>
    <property type="match status" value="1"/>
</dbReference>
<dbReference type="SUPFAM" id="SSF50129">
    <property type="entry name" value="GroES-like"/>
    <property type="match status" value="1"/>
</dbReference>
<evidence type="ECO:0000313" key="5">
    <source>
        <dbReference type="EMBL" id="GFF53334.1"/>
    </source>
</evidence>
<dbReference type="InterPro" id="IPR020843">
    <property type="entry name" value="ER"/>
</dbReference>
<dbReference type="PANTHER" id="PTHR45348">
    <property type="entry name" value="HYPOTHETICAL OXIDOREDUCTASE (EUROFUNG)"/>
    <property type="match status" value="1"/>
</dbReference>
<protein>
    <submittedName>
        <fullName evidence="5">Zinc-binding alcohol dehydrogenase domain-containing protein cipB</fullName>
    </submittedName>
</protein>
<dbReference type="InterPro" id="IPR011032">
    <property type="entry name" value="GroES-like_sf"/>
</dbReference>
<dbReference type="InterPro" id="IPR013149">
    <property type="entry name" value="ADH-like_C"/>
</dbReference>
<dbReference type="InterPro" id="IPR047122">
    <property type="entry name" value="Trans-enoyl_RdTase-like"/>
</dbReference>
<dbReference type="InterPro" id="IPR013154">
    <property type="entry name" value="ADH-like_N"/>
</dbReference>
<accession>A0A8H3S8B8</accession>
<evidence type="ECO:0000259" key="4">
    <source>
        <dbReference type="SMART" id="SM00829"/>
    </source>
</evidence>
<evidence type="ECO:0000313" key="6">
    <source>
        <dbReference type="Proteomes" id="UP000465221"/>
    </source>
</evidence>
<comment type="caution">
    <text evidence="5">The sequence shown here is derived from an EMBL/GenBank/DDBJ whole genome shotgun (WGS) entry which is preliminary data.</text>
</comment>
<keyword evidence="3" id="KW-0732">Signal</keyword>
<evidence type="ECO:0000256" key="2">
    <source>
        <dbReference type="ARBA" id="ARBA00023002"/>
    </source>
</evidence>
<feature type="chain" id="PRO_5034931145" evidence="3">
    <location>
        <begin position="24"/>
        <end position="409"/>
    </location>
</feature>
<dbReference type="AlphaFoldDB" id="A0A8H3S8B8"/>
<dbReference type="Gene3D" id="3.40.50.720">
    <property type="entry name" value="NAD(P)-binding Rossmann-like Domain"/>
    <property type="match status" value="1"/>
</dbReference>
<dbReference type="GO" id="GO:0016651">
    <property type="term" value="F:oxidoreductase activity, acting on NAD(P)H"/>
    <property type="evidence" value="ECO:0007669"/>
    <property type="project" value="InterPro"/>
</dbReference>
<evidence type="ECO:0000256" key="1">
    <source>
        <dbReference type="ARBA" id="ARBA00008072"/>
    </source>
</evidence>
<keyword evidence="2" id="KW-0560">Oxidoreductase</keyword>
<feature type="signal peptide" evidence="3">
    <location>
        <begin position="1"/>
        <end position="23"/>
    </location>
</feature>
<feature type="domain" description="Enoyl reductase (ER)" evidence="4">
    <location>
        <begin position="43"/>
        <end position="406"/>
    </location>
</feature>
<comment type="similarity">
    <text evidence="1">Belongs to the zinc-containing alcohol dehydrogenase family.</text>
</comment>
<reference evidence="5 6" key="1">
    <citation type="submission" date="2020-01" db="EMBL/GenBank/DDBJ databases">
        <title>Draft genome sequence of Aspergillus udagawae IFM 46972.</title>
        <authorList>
            <person name="Takahashi H."/>
            <person name="Yaguchi T."/>
        </authorList>
    </citation>
    <scope>NUCLEOTIDE SEQUENCE [LARGE SCALE GENOMIC DNA]</scope>
    <source>
        <strain evidence="5 6">IFM 46972</strain>
    </source>
</reference>
<dbReference type="PANTHER" id="PTHR45348:SF2">
    <property type="entry name" value="ZINC-TYPE ALCOHOL DEHYDROGENASE-LIKE PROTEIN C2E1P3.01"/>
    <property type="match status" value="1"/>
</dbReference>
<proteinExistence type="inferred from homology"/>
<sequence>MPRRVRPCLAAFVSFGLLHTIHYLTPIAMTPNNQAAWIPAKKARPFKVGDAPYTPPGPGQVVVKNTAVAINPFDWVLQFIGPAIAGYIKYPFIFGTDVAGEVVEVGPDVERFQVGDRVFGSATAIAKEVNRPAEGGFQLYTVMRQHLLAPIPPHITDEQACVLGLGLGTAAWGLFHPDYLGLDMPRIPAPMDVVGKSGLPRTVIITGGASSVGSNAVQLAVSAGYQVISTSSPRNFEYVKSLGATHVFDYRSKTLVKDLLDALQGRELVGAYTIGRGAVEACTAVMRHHDVRLTRKRIAVAGAIIPADKLTTFVGKGTYLIGMVGGMIKSTGRRLRTGIEAKFILLDGLVDAESVVARIYTEFLPQALEQRQFVPAPPPHVVGKGLNKIQGALDLQRKGVSGKKLVVTL</sequence>
<evidence type="ECO:0000256" key="3">
    <source>
        <dbReference type="SAM" id="SignalP"/>
    </source>
</evidence>
<organism evidence="5 6">
    <name type="scientific">Aspergillus udagawae</name>
    <dbReference type="NCBI Taxonomy" id="91492"/>
    <lineage>
        <taxon>Eukaryota</taxon>
        <taxon>Fungi</taxon>
        <taxon>Dikarya</taxon>
        <taxon>Ascomycota</taxon>
        <taxon>Pezizomycotina</taxon>
        <taxon>Eurotiomycetes</taxon>
        <taxon>Eurotiomycetidae</taxon>
        <taxon>Eurotiales</taxon>
        <taxon>Aspergillaceae</taxon>
        <taxon>Aspergillus</taxon>
        <taxon>Aspergillus subgen. Fumigati</taxon>
    </lineage>
</organism>
<dbReference type="InterPro" id="IPR036291">
    <property type="entry name" value="NAD(P)-bd_dom_sf"/>
</dbReference>
<dbReference type="EMBL" id="BLKC01000103">
    <property type="protein sequence ID" value="GFF53334.1"/>
    <property type="molecule type" value="Genomic_DNA"/>
</dbReference>
<dbReference type="Proteomes" id="UP000465221">
    <property type="component" value="Unassembled WGS sequence"/>
</dbReference>
<dbReference type="Pfam" id="PF08240">
    <property type="entry name" value="ADH_N"/>
    <property type="match status" value="1"/>
</dbReference>
<dbReference type="Pfam" id="PF00107">
    <property type="entry name" value="ADH_zinc_N"/>
    <property type="match status" value="1"/>
</dbReference>
<gene>
    <name evidence="5" type="ORF">IFM46972_09757</name>
</gene>
<dbReference type="CDD" id="cd08249">
    <property type="entry name" value="enoyl_reductase_like"/>
    <property type="match status" value="1"/>
</dbReference>
<dbReference type="SMART" id="SM00829">
    <property type="entry name" value="PKS_ER"/>
    <property type="match status" value="1"/>
</dbReference>